<feature type="domain" description="FAD-binding" evidence="6">
    <location>
        <begin position="6"/>
        <end position="337"/>
    </location>
</feature>
<evidence type="ECO:0000256" key="2">
    <source>
        <dbReference type="ARBA" id="ARBA00022630"/>
    </source>
</evidence>
<evidence type="ECO:0000256" key="1">
    <source>
        <dbReference type="ARBA" id="ARBA00007992"/>
    </source>
</evidence>
<dbReference type="GO" id="GO:0071949">
    <property type="term" value="F:FAD binding"/>
    <property type="evidence" value="ECO:0007669"/>
    <property type="project" value="InterPro"/>
</dbReference>
<dbReference type="Proteomes" id="UP000191672">
    <property type="component" value="Unassembled WGS sequence"/>
</dbReference>
<dbReference type="PRINTS" id="PR00420">
    <property type="entry name" value="RNGMNOXGNASE"/>
</dbReference>
<evidence type="ECO:0000256" key="3">
    <source>
        <dbReference type="ARBA" id="ARBA00022827"/>
    </source>
</evidence>
<dbReference type="InterPro" id="IPR050493">
    <property type="entry name" value="FAD-dep_Monooxygenase_BioMet"/>
</dbReference>
<dbReference type="Pfam" id="PF01494">
    <property type="entry name" value="FAD_binding_3"/>
    <property type="match status" value="1"/>
</dbReference>
<gene>
    <name evidence="7" type="ORF">PENANT_c018G05813</name>
</gene>
<evidence type="ECO:0000259" key="6">
    <source>
        <dbReference type="Pfam" id="PF01494"/>
    </source>
</evidence>
<accession>A0A1V6Q1F8</accession>
<dbReference type="InterPro" id="IPR036188">
    <property type="entry name" value="FAD/NAD-bd_sf"/>
</dbReference>
<sequence length="407" mass="45206">MAPFHIIIVGGGIAGFTAAIALRGPNRHITILEQSSLNKEIGALISLQPNASRIMKSKWDLSQELSEAQQMVDEGFRIYNTDGHLVNTIPLMTKEKYRAERLLFHRRDLHEALKRAAVSPTRAGDPATVRVTSRVVDCDASKGTVTLDGGEIVKGDLIIGADGIVLRKHVLEEAISPMPTGHSAYRLMMPTEILEQEEPEFCAKINPRDPFTSMIVAHDCRLIMGPGRQGEVYGIVASVPDDQMNEDPQAKQSWVAEGDLEKLMQTFAEFLSWVKNLFKHSADLGLWQLRDLNPLKTWHRGRVIIIGDAAHAMLPTQGQGASQAIEDSEALGAFFEEIIEPPSPEVLKRALKDIFQARYARVSLIQAYSRQAAKPATARGTKLVTMKPDEFMDFNCGYRGAKEWQRV</sequence>
<keyword evidence="3" id="KW-0274">FAD</keyword>
<evidence type="ECO:0000313" key="8">
    <source>
        <dbReference type="Proteomes" id="UP000191672"/>
    </source>
</evidence>
<dbReference type="PANTHER" id="PTHR13789">
    <property type="entry name" value="MONOOXYGENASE"/>
    <property type="match status" value="1"/>
</dbReference>
<dbReference type="STRING" id="416450.A0A1V6Q1F8"/>
<dbReference type="PANTHER" id="PTHR13789:SF314">
    <property type="entry name" value="FAD-BINDING DOMAIN-CONTAINING PROTEIN"/>
    <property type="match status" value="1"/>
</dbReference>
<comment type="caution">
    <text evidence="7">The sequence shown here is derived from an EMBL/GenBank/DDBJ whole genome shotgun (WGS) entry which is preliminary data.</text>
</comment>
<dbReference type="InterPro" id="IPR002938">
    <property type="entry name" value="FAD-bd"/>
</dbReference>
<dbReference type="GO" id="GO:0004497">
    <property type="term" value="F:monooxygenase activity"/>
    <property type="evidence" value="ECO:0007669"/>
    <property type="project" value="UniProtKB-KW"/>
</dbReference>
<proteinExistence type="inferred from homology"/>
<dbReference type="EMBL" id="MDYN01000018">
    <property type="protein sequence ID" value="OQD83110.1"/>
    <property type="molecule type" value="Genomic_DNA"/>
</dbReference>
<keyword evidence="2" id="KW-0285">Flavoprotein</keyword>
<protein>
    <recommendedName>
        <fullName evidence="6">FAD-binding domain-containing protein</fullName>
    </recommendedName>
</protein>
<evidence type="ECO:0000256" key="5">
    <source>
        <dbReference type="ARBA" id="ARBA00023033"/>
    </source>
</evidence>
<dbReference type="AlphaFoldDB" id="A0A1V6Q1F8"/>
<dbReference type="SUPFAM" id="SSF51905">
    <property type="entry name" value="FAD/NAD(P)-binding domain"/>
    <property type="match status" value="1"/>
</dbReference>
<reference evidence="8" key="1">
    <citation type="journal article" date="2017" name="Nat. Microbiol.">
        <title>Global analysis of biosynthetic gene clusters reveals vast potential of secondary metabolite production in Penicillium species.</title>
        <authorList>
            <person name="Nielsen J.C."/>
            <person name="Grijseels S."/>
            <person name="Prigent S."/>
            <person name="Ji B."/>
            <person name="Dainat J."/>
            <person name="Nielsen K.F."/>
            <person name="Frisvad J.C."/>
            <person name="Workman M."/>
            <person name="Nielsen J."/>
        </authorList>
    </citation>
    <scope>NUCLEOTIDE SEQUENCE [LARGE SCALE GENOMIC DNA]</scope>
    <source>
        <strain evidence="8">IBT 31811</strain>
    </source>
</reference>
<name>A0A1V6Q1F8_9EURO</name>
<dbReference type="Gene3D" id="3.50.50.60">
    <property type="entry name" value="FAD/NAD(P)-binding domain"/>
    <property type="match status" value="1"/>
</dbReference>
<dbReference type="SUPFAM" id="SSF54373">
    <property type="entry name" value="FAD-linked reductases, C-terminal domain"/>
    <property type="match status" value="1"/>
</dbReference>
<evidence type="ECO:0000313" key="7">
    <source>
        <dbReference type="EMBL" id="OQD83110.1"/>
    </source>
</evidence>
<comment type="similarity">
    <text evidence="1">Belongs to the paxM FAD-dependent monooxygenase family.</text>
</comment>
<keyword evidence="8" id="KW-1185">Reference proteome</keyword>
<keyword evidence="4" id="KW-0560">Oxidoreductase</keyword>
<evidence type="ECO:0000256" key="4">
    <source>
        <dbReference type="ARBA" id="ARBA00023002"/>
    </source>
</evidence>
<keyword evidence="5" id="KW-0503">Monooxygenase</keyword>
<organism evidence="7 8">
    <name type="scientific">Penicillium antarcticum</name>
    <dbReference type="NCBI Taxonomy" id="416450"/>
    <lineage>
        <taxon>Eukaryota</taxon>
        <taxon>Fungi</taxon>
        <taxon>Dikarya</taxon>
        <taxon>Ascomycota</taxon>
        <taxon>Pezizomycotina</taxon>
        <taxon>Eurotiomycetes</taxon>
        <taxon>Eurotiomycetidae</taxon>
        <taxon>Eurotiales</taxon>
        <taxon>Aspergillaceae</taxon>
        <taxon>Penicillium</taxon>
    </lineage>
</organism>